<dbReference type="EMBL" id="AMZH03002124">
    <property type="protein sequence ID" value="RRT76687.1"/>
    <property type="molecule type" value="Genomic_DNA"/>
</dbReference>
<evidence type="ECO:0000313" key="3">
    <source>
        <dbReference type="Proteomes" id="UP000287651"/>
    </source>
</evidence>
<organism evidence="2 3">
    <name type="scientific">Ensete ventricosum</name>
    <name type="common">Abyssinian banana</name>
    <name type="synonym">Musa ensete</name>
    <dbReference type="NCBI Taxonomy" id="4639"/>
    <lineage>
        <taxon>Eukaryota</taxon>
        <taxon>Viridiplantae</taxon>
        <taxon>Streptophyta</taxon>
        <taxon>Embryophyta</taxon>
        <taxon>Tracheophyta</taxon>
        <taxon>Spermatophyta</taxon>
        <taxon>Magnoliopsida</taxon>
        <taxon>Liliopsida</taxon>
        <taxon>Zingiberales</taxon>
        <taxon>Musaceae</taxon>
        <taxon>Ensete</taxon>
    </lineage>
</organism>
<comment type="caution">
    <text evidence="2">The sequence shown here is derived from an EMBL/GenBank/DDBJ whole genome shotgun (WGS) entry which is preliminary data.</text>
</comment>
<accession>A0A427AK83</accession>
<dbReference type="Proteomes" id="UP000287651">
    <property type="component" value="Unassembled WGS sequence"/>
</dbReference>
<reference evidence="2 3" key="1">
    <citation type="journal article" date="2014" name="Agronomy (Basel)">
        <title>A Draft Genome Sequence for Ensete ventricosum, the Drought-Tolerant Tree Against Hunger.</title>
        <authorList>
            <person name="Harrison J."/>
            <person name="Moore K.A."/>
            <person name="Paszkiewicz K."/>
            <person name="Jones T."/>
            <person name="Grant M."/>
            <person name="Ambacheew D."/>
            <person name="Muzemil S."/>
            <person name="Studholme D.J."/>
        </authorList>
    </citation>
    <scope>NUCLEOTIDE SEQUENCE [LARGE SCALE GENOMIC DNA]</scope>
</reference>
<proteinExistence type="predicted"/>
<dbReference type="AlphaFoldDB" id="A0A427AK83"/>
<name>A0A427AK83_ENSVE</name>
<sequence>MASVPISTPLGFAATVSSSARSRSLKPAPPRQLESASSKPWTGLISNRTEMSASELSAPASSRYKWLVGPCSRSYSL</sequence>
<evidence type="ECO:0000313" key="2">
    <source>
        <dbReference type="EMBL" id="RRT76687.1"/>
    </source>
</evidence>
<protein>
    <submittedName>
        <fullName evidence="2">Uncharacterized protein</fullName>
    </submittedName>
</protein>
<evidence type="ECO:0000256" key="1">
    <source>
        <dbReference type="SAM" id="MobiDB-lite"/>
    </source>
</evidence>
<feature type="region of interest" description="Disordered" evidence="1">
    <location>
        <begin position="21"/>
        <end position="41"/>
    </location>
</feature>
<gene>
    <name evidence="2" type="ORF">B296_00029775</name>
</gene>